<dbReference type="OrthoDB" id="6677240at2759"/>
<evidence type="ECO:0000313" key="1">
    <source>
        <dbReference type="EMBL" id="CAG9787088.1"/>
    </source>
</evidence>
<dbReference type="EMBL" id="OU893348">
    <property type="protein sequence ID" value="CAG9787088.1"/>
    <property type="molecule type" value="Genomic_DNA"/>
</dbReference>
<evidence type="ECO:0000313" key="2">
    <source>
        <dbReference type="Proteomes" id="UP001153714"/>
    </source>
</evidence>
<accession>A0A9N9R006</accession>
<name>A0A9N9R006_9NEOP</name>
<keyword evidence="2" id="KW-1185">Reference proteome</keyword>
<organism evidence="1 2">
    <name type="scientific">Diatraea saccharalis</name>
    <name type="common">sugarcane borer</name>
    <dbReference type="NCBI Taxonomy" id="40085"/>
    <lineage>
        <taxon>Eukaryota</taxon>
        <taxon>Metazoa</taxon>
        <taxon>Ecdysozoa</taxon>
        <taxon>Arthropoda</taxon>
        <taxon>Hexapoda</taxon>
        <taxon>Insecta</taxon>
        <taxon>Pterygota</taxon>
        <taxon>Neoptera</taxon>
        <taxon>Endopterygota</taxon>
        <taxon>Lepidoptera</taxon>
        <taxon>Glossata</taxon>
        <taxon>Ditrysia</taxon>
        <taxon>Pyraloidea</taxon>
        <taxon>Crambidae</taxon>
        <taxon>Crambinae</taxon>
        <taxon>Diatraea</taxon>
    </lineage>
</organism>
<dbReference type="Proteomes" id="UP001153714">
    <property type="component" value="Chromosome 17"/>
</dbReference>
<dbReference type="AlphaFoldDB" id="A0A9N9R006"/>
<proteinExistence type="predicted"/>
<protein>
    <submittedName>
        <fullName evidence="1">Uncharacterized protein</fullName>
    </submittedName>
</protein>
<gene>
    <name evidence="1" type="ORF">DIATSA_LOCUS4994</name>
</gene>
<reference evidence="1" key="1">
    <citation type="submission" date="2021-12" db="EMBL/GenBank/DDBJ databases">
        <authorList>
            <person name="King R."/>
        </authorList>
    </citation>
    <scope>NUCLEOTIDE SEQUENCE</scope>
</reference>
<reference evidence="1" key="2">
    <citation type="submission" date="2022-10" db="EMBL/GenBank/DDBJ databases">
        <authorList>
            <consortium name="ENA_rothamsted_submissions"/>
            <consortium name="culmorum"/>
            <person name="King R."/>
        </authorList>
    </citation>
    <scope>NUCLEOTIDE SEQUENCE</scope>
</reference>
<sequence length="403" mass="47032">MLENSRNKMRLRKLLDVSQGRTRSHVNEMRETKISEIMDTENEKLTLETSNRSKMKKRVFKTLEMWEQRRPQVIVQMIHTFSLINNNGWTPLTQEEVMRTMDSEFTRRSFVNQYNNIPLYGYPTQSVKLKENAIKLLLPKRYLQIEKESFNPIDAKKEVGIPFQNTQKYYSDKDHVLYQQEDSNTDFVSKKNETDIIEISNRTPKSLFISTDLTKHVSKKAKENMIVVGKQNIVEPDLYLKLKADTERNGNVYEVTEDISDVPEERMNSKKSGYIYKPPEFNVETSTKVNSSNLLLNILTKYNIGLEDDLPNYTLSRLTKGPRPNFMSVFNPMNVLYGFKSFNNLIKDPSLAVYLSNYGYYLPGSYGIQNKYRNLYGYLASNNIHNNMPFGSYKIYSDTDSSN</sequence>